<dbReference type="AlphaFoldDB" id="A0A2X4PNR5"/>
<dbReference type="OrthoDB" id="9804152at2"/>
<sequence length="186" mass="20979">MNIIVICVILGVLLLTLIYGVSIFNKLVRSKMLVEEAWSAIDVQLKKRYDLVPNLVNTVKGYATHEKSTFEAVISARSQAMSADSPEAHQEAENTLSRTLRSLFAVAESYPELKADRAFLSLQDSLNQIELDLEKSRRYYNGTARDRNVLIQSFPSNIIAGMFSHKPAPFFELDTQEERHAPVVSF</sequence>
<organism evidence="6 7">
    <name type="scientific">Porphyromonas crevioricanis</name>
    <dbReference type="NCBI Taxonomy" id="393921"/>
    <lineage>
        <taxon>Bacteria</taxon>
        <taxon>Pseudomonadati</taxon>
        <taxon>Bacteroidota</taxon>
        <taxon>Bacteroidia</taxon>
        <taxon>Bacteroidales</taxon>
        <taxon>Porphyromonadaceae</taxon>
        <taxon>Porphyromonas</taxon>
    </lineage>
</organism>
<keyword evidence="3" id="KW-0812">Transmembrane</keyword>
<dbReference type="Pfam" id="PF04011">
    <property type="entry name" value="LemA"/>
    <property type="match status" value="1"/>
</dbReference>
<comment type="subcellular location">
    <subcellularLocation>
        <location evidence="1">Membrane</location>
        <topology evidence="1">Single-pass membrane protein</topology>
    </subcellularLocation>
</comment>
<evidence type="ECO:0000256" key="1">
    <source>
        <dbReference type="ARBA" id="ARBA00004167"/>
    </source>
</evidence>
<dbReference type="PANTHER" id="PTHR34478:SF1">
    <property type="entry name" value="PROTEIN LEMA"/>
    <property type="match status" value="1"/>
</dbReference>
<evidence type="ECO:0000256" key="4">
    <source>
        <dbReference type="ARBA" id="ARBA00022989"/>
    </source>
</evidence>
<name>A0A2X4PNR5_9PORP</name>
<accession>A0A2X4PNR5</accession>
<proteinExistence type="inferred from homology"/>
<dbReference type="Gene3D" id="1.20.1440.20">
    <property type="entry name" value="LemA-like domain"/>
    <property type="match status" value="1"/>
</dbReference>
<dbReference type="Proteomes" id="UP000249300">
    <property type="component" value="Chromosome 1"/>
</dbReference>
<keyword evidence="7" id="KW-1185">Reference proteome</keyword>
<keyword evidence="4" id="KW-1133">Transmembrane helix</keyword>
<dbReference type="RefSeq" id="WP_023936285.1">
    <property type="nucleotide sequence ID" value="NZ_FUXH01000003.1"/>
</dbReference>
<dbReference type="GO" id="GO:0016020">
    <property type="term" value="C:membrane"/>
    <property type="evidence" value="ECO:0007669"/>
    <property type="project" value="UniProtKB-SubCell"/>
</dbReference>
<comment type="similarity">
    <text evidence="2">Belongs to the LemA family.</text>
</comment>
<gene>
    <name evidence="6" type="ORF">NCTC12858_01846</name>
</gene>
<dbReference type="InterPro" id="IPR023353">
    <property type="entry name" value="LemA-like_dom_sf"/>
</dbReference>
<dbReference type="SUPFAM" id="SSF140478">
    <property type="entry name" value="LemA-like"/>
    <property type="match status" value="1"/>
</dbReference>
<dbReference type="PANTHER" id="PTHR34478">
    <property type="entry name" value="PROTEIN LEMA"/>
    <property type="match status" value="1"/>
</dbReference>
<dbReference type="EMBL" id="LS483447">
    <property type="protein sequence ID" value="SQH73965.1"/>
    <property type="molecule type" value="Genomic_DNA"/>
</dbReference>
<evidence type="ECO:0000256" key="2">
    <source>
        <dbReference type="ARBA" id="ARBA00008854"/>
    </source>
</evidence>
<evidence type="ECO:0000313" key="7">
    <source>
        <dbReference type="Proteomes" id="UP000249300"/>
    </source>
</evidence>
<protein>
    <submittedName>
        <fullName evidence="6">LemA family</fullName>
    </submittedName>
</protein>
<dbReference type="KEGG" id="pcre:NCTC12858_01846"/>
<evidence type="ECO:0000313" key="6">
    <source>
        <dbReference type="EMBL" id="SQH73965.1"/>
    </source>
</evidence>
<reference evidence="6 7" key="1">
    <citation type="submission" date="2018-06" db="EMBL/GenBank/DDBJ databases">
        <authorList>
            <consortium name="Pathogen Informatics"/>
            <person name="Doyle S."/>
        </authorList>
    </citation>
    <scope>NUCLEOTIDE SEQUENCE [LARGE SCALE GENOMIC DNA]</scope>
    <source>
        <strain evidence="6 7">NCTC12858</strain>
    </source>
</reference>
<evidence type="ECO:0000256" key="5">
    <source>
        <dbReference type="ARBA" id="ARBA00023136"/>
    </source>
</evidence>
<dbReference type="InterPro" id="IPR007156">
    <property type="entry name" value="MamQ_LemA"/>
</dbReference>
<evidence type="ECO:0000256" key="3">
    <source>
        <dbReference type="ARBA" id="ARBA00022692"/>
    </source>
</evidence>
<keyword evidence="5" id="KW-0472">Membrane</keyword>